<evidence type="ECO:0000313" key="8">
    <source>
        <dbReference type="Proteomes" id="UP000217199"/>
    </source>
</evidence>
<dbReference type="STRING" id="2282107.A0A286URF4"/>
<comment type="function">
    <text evidence="3">Regulates mitochondrial small subunit maturation by controlling 15S rRNA 5'-end processing. Localizes to the 5' precursor of the 15S rRNA in a position that is subsequently occupied by mS47 in the mature yeast mtSSU. Uses structure and sequence-specific RNA recognition, binding to a single-stranded region of the precursor and specifically recognizing bases -6 to -1. The exchange of Ccm1 for mS47 is coupled to the irreversible removal of precursor rRNA that is accompanied by conformational changes of the mitoribosomal proteins uS5m and mS26. These conformational changes signal completion of 5'-end rRNA processing through protection of the mature 5'-end of the 15S rRNA and stabilization of mS47. The removal of the 5' precursor together with the dissociation of Ccm1 may be catalyzed by the 5'-3' exoribonuclease Pet127. Involved in the specific removal of group I introns in mitochondrial encoded transcripts.</text>
</comment>
<dbReference type="Proteomes" id="UP000217199">
    <property type="component" value="Unassembled WGS sequence"/>
</dbReference>
<feature type="compositionally biased region" description="Low complexity" evidence="6">
    <location>
        <begin position="187"/>
        <end position="205"/>
    </location>
</feature>
<dbReference type="PANTHER" id="PTHR47447:SF21">
    <property type="entry name" value="PENTACOTRIPEPTIDE-REPEAT REGION OF PRORP DOMAIN-CONTAINING PROTEIN"/>
    <property type="match status" value="1"/>
</dbReference>
<evidence type="ECO:0008006" key="9">
    <source>
        <dbReference type="Google" id="ProtNLM"/>
    </source>
</evidence>
<name>A0A286URF4_9AGAM</name>
<proteinExistence type="inferred from homology"/>
<dbReference type="OrthoDB" id="185373at2759"/>
<evidence type="ECO:0000256" key="4">
    <source>
        <dbReference type="ARBA" id="ARBA00044511"/>
    </source>
</evidence>
<evidence type="ECO:0000256" key="1">
    <source>
        <dbReference type="ARBA" id="ARBA00006192"/>
    </source>
</evidence>
<dbReference type="Pfam" id="PF13812">
    <property type="entry name" value="PPR_3"/>
    <property type="match status" value="2"/>
</dbReference>
<dbReference type="NCBIfam" id="TIGR00756">
    <property type="entry name" value="PPR"/>
    <property type="match status" value="1"/>
</dbReference>
<dbReference type="EMBL" id="NBII01000002">
    <property type="protein sequence ID" value="PAV22183.1"/>
    <property type="molecule type" value="Genomic_DNA"/>
</dbReference>
<sequence length="768" mass="86708">MLKSSPFARKYTASQVVVLDFLAPRLASSRPTLPKYRFVRNNHTNEVKVVKPSVFNGLEQVNDELLTLANSMKEATQNKDILGVWKAYRAIQKVGPRLIYGSQYYGNASTMISGFYSSMDQEKKLSYDERNALEELSYACLAHGYPNGLRQMMVWHLLQGDVESVLRMHERFYSSLVEMESNGLNQSSSSQPRSSPPMSSSSSSSTGGIEDLSVLCMENMAISEQDITHITVLAIAAFAHKNSFHGALGFVLNKDYLRINSKVANEVANDLYICKYGTSVDREIVKDEELAKLIHKTKNYCFVARLAKLLQRPEVFKAHLKNILSEKESSARNQISTIVSTLLSGFEGERPWATVSEKKKSSSLLVVIPEKSLAHLLNALIVIGQEDAAQSLWGNMEKFGLNPGVTVWNAILEGYRETRQLKKLEYTWRLMREQRVAFDAISFNARINCLFEHGFRSEALRLFDSFKRNGRNLPESVLVFNTILSAYLRGSASGFSSSSNLNRAHTLLDSMKTDGPRPDVVTYNSFMSYYGRTGNIRGMATTVDQLTKDGLHPDVFSYTIILSALLQAKVPNATSQLLTIMDQTGVEKNTATYTAIISSQVTQGTREGIQTAWEILQRMEVLPHAQPNIVTYTSFLAGLHRSEELTKSEITNISRDVARKMASRKLHISRGAYHILFKACLENPNPEGLEFFMEFYNNMESASIPFWPDTWFVILKGLLKRNEWKMASDMKQRMIQSGFSPNGRILRLIGEIEMRENDNRINPNRQIL</sequence>
<dbReference type="Gene3D" id="1.25.40.10">
    <property type="entry name" value="Tetratricopeptide repeat domain"/>
    <property type="match status" value="3"/>
</dbReference>
<accession>A0A286URF4</accession>
<gene>
    <name evidence="7" type="ORF">PNOK_0214000</name>
</gene>
<dbReference type="PANTHER" id="PTHR47447">
    <property type="entry name" value="OS03G0856100 PROTEIN"/>
    <property type="match status" value="1"/>
</dbReference>
<protein>
    <recommendedName>
        <fullName evidence="9">Pentacotripeptide-repeat region of PRORP domain-containing protein</fullName>
    </recommendedName>
</protein>
<comment type="similarity">
    <text evidence="1">Belongs to the CCM1 family.</text>
</comment>
<feature type="repeat" description="PPR" evidence="5">
    <location>
        <begin position="439"/>
        <end position="473"/>
    </location>
</feature>
<keyword evidence="2" id="KW-0677">Repeat</keyword>
<comment type="caution">
    <text evidence="7">The sequence shown here is derived from an EMBL/GenBank/DDBJ whole genome shotgun (WGS) entry which is preliminary data.</text>
</comment>
<evidence type="ECO:0000313" key="7">
    <source>
        <dbReference type="EMBL" id="PAV22183.1"/>
    </source>
</evidence>
<dbReference type="InParanoid" id="A0A286URF4"/>
<dbReference type="InterPro" id="IPR011990">
    <property type="entry name" value="TPR-like_helical_dom_sf"/>
</dbReference>
<evidence type="ECO:0000256" key="6">
    <source>
        <dbReference type="SAM" id="MobiDB-lite"/>
    </source>
</evidence>
<evidence type="ECO:0000256" key="3">
    <source>
        <dbReference type="ARBA" id="ARBA00044493"/>
    </source>
</evidence>
<organism evidence="7 8">
    <name type="scientific">Pyrrhoderma noxium</name>
    <dbReference type="NCBI Taxonomy" id="2282107"/>
    <lineage>
        <taxon>Eukaryota</taxon>
        <taxon>Fungi</taxon>
        <taxon>Dikarya</taxon>
        <taxon>Basidiomycota</taxon>
        <taxon>Agaricomycotina</taxon>
        <taxon>Agaricomycetes</taxon>
        <taxon>Hymenochaetales</taxon>
        <taxon>Hymenochaetaceae</taxon>
        <taxon>Pyrrhoderma</taxon>
    </lineage>
</organism>
<keyword evidence="8" id="KW-1185">Reference proteome</keyword>
<reference evidence="7 8" key="1">
    <citation type="journal article" date="2017" name="Mol. Ecol.">
        <title>Comparative and population genomic landscape of Phellinus noxius: A hypervariable fungus causing root rot in trees.</title>
        <authorList>
            <person name="Chung C.L."/>
            <person name="Lee T.J."/>
            <person name="Akiba M."/>
            <person name="Lee H.H."/>
            <person name="Kuo T.H."/>
            <person name="Liu D."/>
            <person name="Ke H.M."/>
            <person name="Yokoi T."/>
            <person name="Roa M.B."/>
            <person name="Lu M.J."/>
            <person name="Chang Y.Y."/>
            <person name="Ann P.J."/>
            <person name="Tsai J.N."/>
            <person name="Chen C.Y."/>
            <person name="Tzean S.S."/>
            <person name="Ota Y."/>
            <person name="Hattori T."/>
            <person name="Sahashi N."/>
            <person name="Liou R.F."/>
            <person name="Kikuchi T."/>
            <person name="Tsai I.J."/>
        </authorList>
    </citation>
    <scope>NUCLEOTIDE SEQUENCE [LARGE SCALE GENOMIC DNA]</scope>
    <source>
        <strain evidence="7 8">FFPRI411160</strain>
    </source>
</reference>
<comment type="subunit">
    <text evidence="4">Binds to mitochondrial small subunit 15S rRNA.</text>
</comment>
<dbReference type="PROSITE" id="PS51375">
    <property type="entry name" value="PPR"/>
    <property type="match status" value="2"/>
</dbReference>
<dbReference type="Pfam" id="PF13041">
    <property type="entry name" value="PPR_2"/>
    <property type="match status" value="1"/>
</dbReference>
<feature type="repeat" description="PPR" evidence="5">
    <location>
        <begin position="519"/>
        <end position="553"/>
    </location>
</feature>
<feature type="region of interest" description="Disordered" evidence="6">
    <location>
        <begin position="183"/>
        <end position="206"/>
    </location>
</feature>
<dbReference type="AlphaFoldDB" id="A0A286URF4"/>
<evidence type="ECO:0000256" key="5">
    <source>
        <dbReference type="PROSITE-ProRule" id="PRU00708"/>
    </source>
</evidence>
<evidence type="ECO:0000256" key="2">
    <source>
        <dbReference type="ARBA" id="ARBA00022737"/>
    </source>
</evidence>
<dbReference type="InterPro" id="IPR002885">
    <property type="entry name" value="PPR_rpt"/>
</dbReference>